<organism evidence="2 3">
    <name type="scientific">Alkalicella caledoniensis</name>
    <dbReference type="NCBI Taxonomy" id="2731377"/>
    <lineage>
        <taxon>Bacteria</taxon>
        <taxon>Bacillati</taxon>
        <taxon>Bacillota</taxon>
        <taxon>Clostridia</taxon>
        <taxon>Eubacteriales</taxon>
        <taxon>Proteinivoracaceae</taxon>
        <taxon>Alkalicella</taxon>
    </lineage>
</organism>
<dbReference type="AlphaFoldDB" id="A0A7G9WB89"/>
<dbReference type="GO" id="GO:0140359">
    <property type="term" value="F:ABC-type transporter activity"/>
    <property type="evidence" value="ECO:0007669"/>
    <property type="project" value="InterPro"/>
</dbReference>
<evidence type="ECO:0000313" key="3">
    <source>
        <dbReference type="Proteomes" id="UP000516160"/>
    </source>
</evidence>
<proteinExistence type="predicted"/>
<dbReference type="KEGG" id="acae:HYG86_14845"/>
<dbReference type="RefSeq" id="WP_213166350.1">
    <property type="nucleotide sequence ID" value="NZ_CP058559.1"/>
</dbReference>
<feature type="transmembrane region" description="Helical" evidence="1">
    <location>
        <begin position="395"/>
        <end position="419"/>
    </location>
</feature>
<feature type="transmembrane region" description="Helical" evidence="1">
    <location>
        <begin position="345"/>
        <end position="366"/>
    </location>
</feature>
<feature type="transmembrane region" description="Helical" evidence="1">
    <location>
        <begin position="255"/>
        <end position="280"/>
    </location>
</feature>
<name>A0A7G9WB89_ALKCA</name>
<sequence length="425" mass="48081">MPKFTTLVGLELSKMFHKKRIVFGIGFMILIFTIMAYGSSRTYDNHWESQWHEENLRHNIEYLENQINDPNLPKEVKEDLQKEVDFMKYELEVGFEKAREVRLNRELEEAKESLANPDTPSENIPFLQKRIEVIEAQLEHGDSSHQVQKLHYEERLESVTLELTKDNSPEELSKLKSQEKELKLKIAATQPDNQFNSFFLLTMFFSTVGSLLLPLVIVLVASETISGEYSLGTIKLLLIKPFTRVKLYLSKYTALMIYGLFVFAVVSIIGYIIGGFFVGFGGANLTRVVGMEFTGNNMSGWFHDYSGAFLVTNFQYILIMLGLFLVLLTAIVAFSMLISVFTKSATISLVATMGLVIFGNILSALMRNFSASKYLLTTHINILNYLEGGLVVPGITLTFSVVVILVYTAICLVAGVYSFKRKDIV</sequence>
<dbReference type="GO" id="GO:0005886">
    <property type="term" value="C:plasma membrane"/>
    <property type="evidence" value="ECO:0007669"/>
    <property type="project" value="UniProtKB-SubCell"/>
</dbReference>
<evidence type="ECO:0000313" key="2">
    <source>
        <dbReference type="EMBL" id="QNO15951.1"/>
    </source>
</evidence>
<keyword evidence="1" id="KW-0812">Transmembrane</keyword>
<dbReference type="PANTHER" id="PTHR37305:SF1">
    <property type="entry name" value="MEMBRANE PROTEIN"/>
    <property type="match status" value="1"/>
</dbReference>
<accession>A0A7G9WB89</accession>
<feature type="transmembrane region" description="Helical" evidence="1">
    <location>
        <begin position="21"/>
        <end position="39"/>
    </location>
</feature>
<keyword evidence="1" id="KW-1133">Transmembrane helix</keyword>
<dbReference type="Proteomes" id="UP000516160">
    <property type="component" value="Chromosome"/>
</dbReference>
<protein>
    <submittedName>
        <fullName evidence="2">ABC transporter permease subunit</fullName>
    </submittedName>
</protein>
<reference evidence="2 3" key="1">
    <citation type="submission" date="2020-07" db="EMBL/GenBank/DDBJ databases">
        <title>Alkalicella. sp. LB2 genome.</title>
        <authorList>
            <person name="Postec A."/>
            <person name="Quemeneur M."/>
        </authorList>
    </citation>
    <scope>NUCLEOTIDE SEQUENCE [LARGE SCALE GENOMIC DNA]</scope>
    <source>
        <strain evidence="2 3">LB2</strain>
    </source>
</reference>
<dbReference type="PANTHER" id="PTHR37305">
    <property type="entry name" value="INTEGRAL MEMBRANE PROTEIN-RELATED"/>
    <property type="match status" value="1"/>
</dbReference>
<feature type="transmembrane region" description="Helical" evidence="1">
    <location>
        <begin position="314"/>
        <end position="338"/>
    </location>
</feature>
<keyword evidence="3" id="KW-1185">Reference proteome</keyword>
<feature type="transmembrane region" description="Helical" evidence="1">
    <location>
        <begin position="198"/>
        <end position="221"/>
    </location>
</feature>
<evidence type="ECO:0000256" key="1">
    <source>
        <dbReference type="SAM" id="Phobius"/>
    </source>
</evidence>
<dbReference type="Pfam" id="PF12679">
    <property type="entry name" value="ABC2_membrane_2"/>
    <property type="match status" value="1"/>
</dbReference>
<dbReference type="EMBL" id="CP058559">
    <property type="protein sequence ID" value="QNO15951.1"/>
    <property type="molecule type" value="Genomic_DNA"/>
</dbReference>
<gene>
    <name evidence="2" type="ORF">HYG86_14845</name>
</gene>
<keyword evidence="1" id="KW-0472">Membrane</keyword>